<dbReference type="Proteomes" id="UP000002432">
    <property type="component" value="Chromosome"/>
</dbReference>
<dbReference type="eggNOG" id="ENOG5033QFM">
    <property type="taxonomic scope" value="Bacteria"/>
</dbReference>
<dbReference type="KEGG" id="aba:Acid345_1965"/>
<dbReference type="OrthoDB" id="109411at2"/>
<accession>Q1IQ84</accession>
<evidence type="ECO:0000313" key="1">
    <source>
        <dbReference type="EMBL" id="ABF40966.1"/>
    </source>
</evidence>
<name>Q1IQ84_KORVE</name>
<dbReference type="EnsemblBacteria" id="ABF40966">
    <property type="protein sequence ID" value="ABF40966"/>
    <property type="gene ID" value="Acid345_1965"/>
</dbReference>
<organism evidence="1 2">
    <name type="scientific">Koribacter versatilis (strain Ellin345)</name>
    <dbReference type="NCBI Taxonomy" id="204669"/>
    <lineage>
        <taxon>Bacteria</taxon>
        <taxon>Pseudomonadati</taxon>
        <taxon>Acidobacteriota</taxon>
        <taxon>Terriglobia</taxon>
        <taxon>Terriglobales</taxon>
        <taxon>Candidatus Korobacteraceae</taxon>
        <taxon>Candidatus Korobacter</taxon>
    </lineage>
</organism>
<dbReference type="HOGENOM" id="CLU_766792_0_0_0"/>
<evidence type="ECO:0000313" key="2">
    <source>
        <dbReference type="Proteomes" id="UP000002432"/>
    </source>
</evidence>
<proteinExistence type="predicted"/>
<gene>
    <name evidence="1" type="ordered locus">Acid345_1965</name>
</gene>
<sequence length="361" mass="39949">MATAVANEREHIQALSQLTLNPAASAEAVRHFAALNQAQRDELLSLADSNHVVIRGFQPVMNGALSMNLPELAQWAQGVIEKERGRIINALSKLEVICNALEAAGCQTTVMKSLDHWPDLGNDLDLYSTADEKIVCKVMTEQFKAHIEPRSWGDRLANKWNFQVPGLPEAIEVHAKRLGQTGEHTALARRFVTRRVQKTVEGMTFYVPAPEERVIVATLQRMYRHFYFRVCDIVNTTKLVESGTIDYAELKKAADIGGIWPGVASYLRIVCDYVKAYRGVGFELPQEVLNAAPFGGEKVFVKGRFIRVPIMPQGADLYTRQVTSAAFRGDVPATFRLSLLPPLASAAAVAFKITGSDKGIW</sequence>
<dbReference type="RefSeq" id="WP_011522767.1">
    <property type="nucleotide sequence ID" value="NC_008009.1"/>
</dbReference>
<protein>
    <submittedName>
        <fullName evidence="1">Uncharacterized protein</fullName>
    </submittedName>
</protein>
<dbReference type="EMBL" id="CP000360">
    <property type="protein sequence ID" value="ABF40966.1"/>
    <property type="molecule type" value="Genomic_DNA"/>
</dbReference>
<dbReference type="AlphaFoldDB" id="Q1IQ84"/>
<reference evidence="1 2" key="1">
    <citation type="journal article" date="2009" name="Appl. Environ. Microbiol.">
        <title>Three genomes from the phylum Acidobacteria provide insight into the lifestyles of these microorganisms in soils.</title>
        <authorList>
            <person name="Ward N.L."/>
            <person name="Challacombe J.F."/>
            <person name="Janssen P.H."/>
            <person name="Henrissat B."/>
            <person name="Coutinho P.M."/>
            <person name="Wu M."/>
            <person name="Xie G."/>
            <person name="Haft D.H."/>
            <person name="Sait M."/>
            <person name="Badger J."/>
            <person name="Barabote R.D."/>
            <person name="Bradley B."/>
            <person name="Brettin T.S."/>
            <person name="Brinkac L.M."/>
            <person name="Bruce D."/>
            <person name="Creasy T."/>
            <person name="Daugherty S.C."/>
            <person name="Davidsen T.M."/>
            <person name="DeBoy R.T."/>
            <person name="Detter J.C."/>
            <person name="Dodson R.J."/>
            <person name="Durkin A.S."/>
            <person name="Ganapathy A."/>
            <person name="Gwinn-Giglio M."/>
            <person name="Han C.S."/>
            <person name="Khouri H."/>
            <person name="Kiss H."/>
            <person name="Kothari S.P."/>
            <person name="Madupu R."/>
            <person name="Nelson K.E."/>
            <person name="Nelson W.C."/>
            <person name="Paulsen I."/>
            <person name="Penn K."/>
            <person name="Ren Q."/>
            <person name="Rosovitz M.J."/>
            <person name="Selengut J.D."/>
            <person name="Shrivastava S."/>
            <person name="Sullivan S.A."/>
            <person name="Tapia R."/>
            <person name="Thompson L.S."/>
            <person name="Watkins K.L."/>
            <person name="Yang Q."/>
            <person name="Yu C."/>
            <person name="Zafar N."/>
            <person name="Zhou L."/>
            <person name="Kuske C.R."/>
        </authorList>
    </citation>
    <scope>NUCLEOTIDE SEQUENCE [LARGE SCALE GENOMIC DNA]</scope>
    <source>
        <strain evidence="1 2">Ellin345</strain>
    </source>
</reference>
<keyword evidence="2" id="KW-1185">Reference proteome</keyword>